<organism evidence="1 2">
    <name type="scientific">Dryococelus australis</name>
    <dbReference type="NCBI Taxonomy" id="614101"/>
    <lineage>
        <taxon>Eukaryota</taxon>
        <taxon>Metazoa</taxon>
        <taxon>Ecdysozoa</taxon>
        <taxon>Arthropoda</taxon>
        <taxon>Hexapoda</taxon>
        <taxon>Insecta</taxon>
        <taxon>Pterygota</taxon>
        <taxon>Neoptera</taxon>
        <taxon>Polyneoptera</taxon>
        <taxon>Phasmatodea</taxon>
        <taxon>Verophasmatodea</taxon>
        <taxon>Anareolatae</taxon>
        <taxon>Phasmatidae</taxon>
        <taxon>Eurycanthinae</taxon>
        <taxon>Dryococelus</taxon>
    </lineage>
</organism>
<dbReference type="EMBL" id="JARBHB010000004">
    <property type="protein sequence ID" value="KAJ8887286.1"/>
    <property type="molecule type" value="Genomic_DNA"/>
</dbReference>
<evidence type="ECO:0000313" key="1">
    <source>
        <dbReference type="EMBL" id="KAJ8887286.1"/>
    </source>
</evidence>
<name>A0ABQ9HT74_9NEOP</name>
<evidence type="ECO:0000313" key="2">
    <source>
        <dbReference type="Proteomes" id="UP001159363"/>
    </source>
</evidence>
<dbReference type="Proteomes" id="UP001159363">
    <property type="component" value="Chromosome X"/>
</dbReference>
<comment type="caution">
    <text evidence="1">The sequence shown here is derived from an EMBL/GenBank/DDBJ whole genome shotgun (WGS) entry which is preliminary data.</text>
</comment>
<protein>
    <submittedName>
        <fullName evidence="1">Uncharacterized protein</fullName>
    </submittedName>
</protein>
<accession>A0ABQ9HT74</accession>
<keyword evidence="2" id="KW-1185">Reference proteome</keyword>
<gene>
    <name evidence="1" type="ORF">PR048_013501</name>
</gene>
<sequence>MLKLNIFRYTAMIMGFPTSSSKGKLIAGDHFQKLKVILIDNSFMDFPEKIYNLCEKRNIASIQSNEEKPCLRKRFSHWIRHLDHSKR</sequence>
<reference evidence="1 2" key="1">
    <citation type="submission" date="2023-02" db="EMBL/GenBank/DDBJ databases">
        <title>LHISI_Scaffold_Assembly.</title>
        <authorList>
            <person name="Stuart O.P."/>
            <person name="Cleave R."/>
            <person name="Magrath M.J.L."/>
            <person name="Mikheyev A.S."/>
        </authorList>
    </citation>
    <scope>NUCLEOTIDE SEQUENCE [LARGE SCALE GENOMIC DNA]</scope>
    <source>
        <strain evidence="1">Daus_M_001</strain>
        <tissue evidence="1">Leg muscle</tissue>
    </source>
</reference>
<proteinExistence type="predicted"/>